<feature type="region of interest" description="Disordered" evidence="2">
    <location>
        <begin position="377"/>
        <end position="508"/>
    </location>
</feature>
<keyword evidence="1" id="KW-0862">Zinc</keyword>
<evidence type="ECO:0000313" key="4">
    <source>
        <dbReference type="EMBL" id="TKC33257.1"/>
    </source>
</evidence>
<feature type="compositionally biased region" description="Basic and acidic residues" evidence="2">
    <location>
        <begin position="14"/>
        <end position="62"/>
    </location>
</feature>
<gene>
    <name evidence="4" type="ORF">EI555_004805</name>
</gene>
<protein>
    <recommendedName>
        <fullName evidence="3">C2H2-type domain-containing protein</fullName>
    </recommendedName>
</protein>
<proteinExistence type="predicted"/>
<sequence length="558" mass="60682">MDVSKVKLKKTKKREADLPDNKITNEKTETEQTKMKGDVTGKKNERSVKVEKKDNVSKEKKPCSNASSQVTTRTRKSALEAKEMDVHPGNNAEKSCKSKKSKRKTEAEARSLQEPVNDEEPVTKKKKKAESKSRNSQEVPKGDSKVEENKKQSICMKNSGKKKTLRSKSCKKSGKPAQRRATQIEPPPPMESAEGGPVQTEPPPAAPPSPPPPLAPERHAEVEVVQAEPPPPPPLPPPSPPPPLPPGGHAEVEVVQKGPVHAEPPPPVEPIPKRSPHKDNGKEKSNMQSEMAQKEQVLIEVGLVPVKDRQLLKESAGAQDLLPPLPPLPKEDLKEEESEDQKLVPAGEGHKEAPLQKVEAEEADKSLAGLAAVTKASASISSSEQNLTMPEGETSDGKRQADAMLCEMKMDADEKKTENPPGRDSVVEEPASPPLLPLPLEKCEAVSTATVASPPVTVAVNESQEMDEDEGIHSHDGSDLSDNMSEDSDDSGLNGARPVPQETSRKNGKEALAVKVAEGDFVCIFCDRSFRKEKDYSKHLNRHLVNVYFLEEAAQGQE</sequence>
<feature type="compositionally biased region" description="Basic residues" evidence="2">
    <location>
        <begin position="159"/>
        <end position="178"/>
    </location>
</feature>
<reference evidence="5" key="1">
    <citation type="journal article" date="2019" name="IScience">
        <title>Narwhal Genome Reveals Long-Term Low Genetic Diversity despite Current Large Abundance Size.</title>
        <authorList>
            <person name="Westbury M.V."/>
            <person name="Petersen B."/>
            <person name="Garde E."/>
            <person name="Heide-Jorgensen M.P."/>
            <person name="Lorenzen E.D."/>
        </authorList>
    </citation>
    <scope>NUCLEOTIDE SEQUENCE [LARGE SCALE GENOMIC DNA]</scope>
</reference>
<feature type="domain" description="C2H2-type" evidence="3">
    <location>
        <begin position="521"/>
        <end position="543"/>
    </location>
</feature>
<keyword evidence="1" id="KW-0479">Metal-binding</keyword>
<feature type="compositionally biased region" description="Low complexity" evidence="2">
    <location>
        <begin position="445"/>
        <end position="460"/>
    </location>
</feature>
<feature type="region of interest" description="Disordered" evidence="2">
    <location>
        <begin position="1"/>
        <end position="293"/>
    </location>
</feature>
<evidence type="ECO:0000256" key="2">
    <source>
        <dbReference type="SAM" id="MobiDB-lite"/>
    </source>
</evidence>
<accession>A0A4U1ECE4</accession>
<feature type="compositionally biased region" description="Basic and acidic residues" evidence="2">
    <location>
        <begin position="348"/>
        <end position="362"/>
    </location>
</feature>
<feature type="compositionally biased region" description="Basic and acidic residues" evidence="2">
    <location>
        <begin position="130"/>
        <end position="151"/>
    </location>
</feature>
<feature type="compositionally biased region" description="Polar residues" evidence="2">
    <location>
        <begin position="377"/>
        <end position="388"/>
    </location>
</feature>
<feature type="region of interest" description="Disordered" evidence="2">
    <location>
        <begin position="314"/>
        <end position="362"/>
    </location>
</feature>
<dbReference type="PROSITE" id="PS00028">
    <property type="entry name" value="ZINC_FINGER_C2H2_1"/>
    <property type="match status" value="1"/>
</dbReference>
<dbReference type="InterPro" id="IPR013087">
    <property type="entry name" value="Znf_C2H2_type"/>
</dbReference>
<name>A0A4U1ECE4_MONMO</name>
<organism evidence="4 5">
    <name type="scientific">Monodon monoceros</name>
    <name type="common">Narwhal</name>
    <name type="synonym">Ceratodon monodon</name>
    <dbReference type="NCBI Taxonomy" id="40151"/>
    <lineage>
        <taxon>Eukaryota</taxon>
        <taxon>Metazoa</taxon>
        <taxon>Chordata</taxon>
        <taxon>Craniata</taxon>
        <taxon>Vertebrata</taxon>
        <taxon>Euteleostomi</taxon>
        <taxon>Mammalia</taxon>
        <taxon>Eutheria</taxon>
        <taxon>Laurasiatheria</taxon>
        <taxon>Artiodactyla</taxon>
        <taxon>Whippomorpha</taxon>
        <taxon>Cetacea</taxon>
        <taxon>Odontoceti</taxon>
        <taxon>Monodontidae</taxon>
        <taxon>Monodon</taxon>
    </lineage>
</organism>
<evidence type="ECO:0000256" key="1">
    <source>
        <dbReference type="PROSITE-ProRule" id="PRU00042"/>
    </source>
</evidence>
<feature type="compositionally biased region" description="Basic and acidic residues" evidence="2">
    <location>
        <begin position="408"/>
        <end position="418"/>
    </location>
</feature>
<dbReference type="EMBL" id="RWIC01010998">
    <property type="protein sequence ID" value="TKC33257.1"/>
    <property type="molecule type" value="Genomic_DNA"/>
</dbReference>
<feature type="compositionally biased region" description="Pro residues" evidence="2">
    <location>
        <begin position="228"/>
        <end position="246"/>
    </location>
</feature>
<dbReference type="AlphaFoldDB" id="A0A4U1ECE4"/>
<evidence type="ECO:0000313" key="5">
    <source>
        <dbReference type="Proteomes" id="UP000308365"/>
    </source>
</evidence>
<comment type="caution">
    <text evidence="4">The sequence shown here is derived from an EMBL/GenBank/DDBJ whole genome shotgun (WGS) entry which is preliminary data.</text>
</comment>
<keyword evidence="1" id="KW-0863">Zinc-finger</keyword>
<dbReference type="PROSITE" id="PS50157">
    <property type="entry name" value="ZINC_FINGER_C2H2_2"/>
    <property type="match status" value="1"/>
</dbReference>
<evidence type="ECO:0000259" key="3">
    <source>
        <dbReference type="PROSITE" id="PS50157"/>
    </source>
</evidence>
<dbReference type="Proteomes" id="UP000308365">
    <property type="component" value="Unassembled WGS sequence"/>
</dbReference>
<feature type="compositionally biased region" description="Basic and acidic residues" evidence="2">
    <location>
        <begin position="77"/>
        <end position="86"/>
    </location>
</feature>
<feature type="compositionally biased region" description="Basic residues" evidence="2">
    <location>
        <begin position="1"/>
        <end position="13"/>
    </location>
</feature>
<feature type="compositionally biased region" description="Pro residues" evidence="2">
    <location>
        <begin position="200"/>
        <end position="215"/>
    </location>
</feature>
<dbReference type="GO" id="GO:0008270">
    <property type="term" value="F:zinc ion binding"/>
    <property type="evidence" value="ECO:0007669"/>
    <property type="project" value="UniProtKB-KW"/>
</dbReference>